<keyword evidence="2" id="KW-1003">Cell membrane</keyword>
<organism evidence="7 8">
    <name type="scientific">Campylobacter geochelonis</name>
    <dbReference type="NCBI Taxonomy" id="1780362"/>
    <lineage>
        <taxon>Bacteria</taxon>
        <taxon>Pseudomonadati</taxon>
        <taxon>Campylobacterota</taxon>
        <taxon>Epsilonproteobacteria</taxon>
        <taxon>Campylobacterales</taxon>
        <taxon>Campylobacteraceae</taxon>
        <taxon>Campylobacter</taxon>
    </lineage>
</organism>
<keyword evidence="5 6" id="KW-0472">Membrane</keyword>
<accession>A0A128EPT8</accession>
<proteinExistence type="predicted"/>
<dbReference type="Pfam" id="PF01810">
    <property type="entry name" value="LysE"/>
    <property type="match status" value="1"/>
</dbReference>
<dbReference type="GO" id="GO:0005886">
    <property type="term" value="C:plasma membrane"/>
    <property type="evidence" value="ECO:0007669"/>
    <property type="project" value="UniProtKB-SubCell"/>
</dbReference>
<dbReference type="InterPro" id="IPR001123">
    <property type="entry name" value="LeuE-type"/>
</dbReference>
<protein>
    <submittedName>
        <fullName evidence="7">Amino acid transporter LysE</fullName>
    </submittedName>
</protein>
<comment type="subcellular location">
    <subcellularLocation>
        <location evidence="1">Cell membrane</location>
        <topology evidence="1">Multi-pass membrane protein</topology>
    </subcellularLocation>
</comment>
<keyword evidence="4 6" id="KW-1133">Transmembrane helix</keyword>
<evidence type="ECO:0000256" key="6">
    <source>
        <dbReference type="SAM" id="Phobius"/>
    </source>
</evidence>
<dbReference type="PANTHER" id="PTHR38825:SF2">
    <property type="entry name" value="LYSINE TRANSPORTER LYSE"/>
    <property type="match status" value="1"/>
</dbReference>
<dbReference type="OrthoDB" id="5361502at2"/>
<sequence>MEAFLKGIMLGWGVSVPIGPVNVLIMSYALKSYTQALALGLGAMSADALYLILLSFGMLEFLNYPTFFSVLAVCGAIYLSYMAYDIYKNASNVIAPQQDVKFTSHTKTFIKGFFLNITNPYVIMFWLSIATVTASIEGSFVLALLGLVAGILSWITLFPLAIYKSRNLIGAKASKMLSYFSAIILLFFAFLLIYEKFIKGS</sequence>
<dbReference type="EMBL" id="FIZP01000005">
    <property type="protein sequence ID" value="CZE47998.1"/>
    <property type="molecule type" value="Genomic_DNA"/>
</dbReference>
<feature type="transmembrane region" description="Helical" evidence="6">
    <location>
        <begin position="12"/>
        <end position="30"/>
    </location>
</feature>
<feature type="transmembrane region" description="Helical" evidence="6">
    <location>
        <begin position="176"/>
        <end position="194"/>
    </location>
</feature>
<evidence type="ECO:0000256" key="5">
    <source>
        <dbReference type="ARBA" id="ARBA00023136"/>
    </source>
</evidence>
<dbReference type="GO" id="GO:0006865">
    <property type="term" value="P:amino acid transport"/>
    <property type="evidence" value="ECO:0007669"/>
    <property type="project" value="InterPro"/>
</dbReference>
<keyword evidence="8" id="KW-1185">Reference proteome</keyword>
<evidence type="ECO:0000256" key="3">
    <source>
        <dbReference type="ARBA" id="ARBA00022692"/>
    </source>
</evidence>
<dbReference type="AlphaFoldDB" id="A0A128EPT8"/>
<evidence type="ECO:0000256" key="1">
    <source>
        <dbReference type="ARBA" id="ARBA00004651"/>
    </source>
</evidence>
<keyword evidence="3 6" id="KW-0812">Transmembrane</keyword>
<feature type="transmembrane region" description="Helical" evidence="6">
    <location>
        <begin position="37"/>
        <end position="58"/>
    </location>
</feature>
<evidence type="ECO:0000256" key="4">
    <source>
        <dbReference type="ARBA" id="ARBA00022989"/>
    </source>
</evidence>
<dbReference type="PANTHER" id="PTHR38825">
    <property type="entry name" value="LYSINE EXPORTER PROTEIN (LYSE/YGGA)"/>
    <property type="match status" value="1"/>
</dbReference>
<evidence type="ECO:0000313" key="7">
    <source>
        <dbReference type="EMBL" id="CZE47998.1"/>
    </source>
</evidence>
<feature type="transmembrane region" description="Helical" evidence="6">
    <location>
        <begin position="113"/>
        <end position="134"/>
    </location>
</feature>
<feature type="transmembrane region" description="Helical" evidence="6">
    <location>
        <begin position="64"/>
        <end position="84"/>
    </location>
</feature>
<feature type="transmembrane region" description="Helical" evidence="6">
    <location>
        <begin position="140"/>
        <end position="164"/>
    </location>
</feature>
<gene>
    <name evidence="7" type="ORF">ERS672216_01176</name>
</gene>
<dbReference type="RefSeq" id="WP_075494212.1">
    <property type="nucleotide sequence ID" value="NZ_CP053844.1"/>
</dbReference>
<evidence type="ECO:0000313" key="8">
    <source>
        <dbReference type="Proteomes" id="UP000069632"/>
    </source>
</evidence>
<reference evidence="7 8" key="1">
    <citation type="submission" date="2016-02" db="EMBL/GenBank/DDBJ databases">
        <authorList>
            <consortium name="Pathogen Informatics"/>
        </authorList>
    </citation>
    <scope>NUCLEOTIDE SEQUENCE [LARGE SCALE GENOMIC DNA]</scope>
    <source>
        <strain evidence="7 8">RC20</strain>
    </source>
</reference>
<dbReference type="Proteomes" id="UP000069632">
    <property type="component" value="Unassembled WGS sequence"/>
</dbReference>
<evidence type="ECO:0000256" key="2">
    <source>
        <dbReference type="ARBA" id="ARBA00022475"/>
    </source>
</evidence>
<name>A0A128EPT8_9BACT</name>